<keyword evidence="2" id="KW-1185">Reference proteome</keyword>
<evidence type="ECO:0000313" key="2">
    <source>
        <dbReference type="Proteomes" id="UP000095283"/>
    </source>
</evidence>
<reference evidence="3" key="1">
    <citation type="submission" date="2016-11" db="UniProtKB">
        <authorList>
            <consortium name="WormBaseParasite"/>
        </authorList>
    </citation>
    <scope>IDENTIFICATION</scope>
</reference>
<protein>
    <submittedName>
        <fullName evidence="3">Uncharacterized protein</fullName>
    </submittedName>
</protein>
<evidence type="ECO:0000256" key="1">
    <source>
        <dbReference type="SAM" id="Phobius"/>
    </source>
</evidence>
<evidence type="ECO:0000313" key="3">
    <source>
        <dbReference type="WBParaSite" id="Hba_03095"/>
    </source>
</evidence>
<dbReference type="AlphaFoldDB" id="A0A1I7WDX1"/>
<feature type="transmembrane region" description="Helical" evidence="1">
    <location>
        <begin position="120"/>
        <end position="141"/>
    </location>
</feature>
<proteinExistence type="predicted"/>
<name>A0A1I7WDX1_HETBA</name>
<dbReference type="Proteomes" id="UP000095283">
    <property type="component" value="Unplaced"/>
</dbReference>
<keyword evidence="1" id="KW-1133">Transmembrane helix</keyword>
<sequence length="196" mass="22825">MNGFSCQLFSRSFSSGRHACGLLGSGHSSVLGEHCNPGGGGSQNGGIYTRNAFYKVQRTPESQMWFDPIRYIKCNASERCQYSIDYIFDLREPVYIEVDVTNVVIMEQQCSVTYFFQHVLNLPVIFGGNHVHTLFLIYYWLRLYKIMRDVQLFSGMLSYYIFRESFLSKFVNIRFFFPFFISDLNGKYSFFRAAPR</sequence>
<organism evidence="2 3">
    <name type="scientific">Heterorhabditis bacteriophora</name>
    <name type="common">Entomopathogenic nematode worm</name>
    <dbReference type="NCBI Taxonomy" id="37862"/>
    <lineage>
        <taxon>Eukaryota</taxon>
        <taxon>Metazoa</taxon>
        <taxon>Ecdysozoa</taxon>
        <taxon>Nematoda</taxon>
        <taxon>Chromadorea</taxon>
        <taxon>Rhabditida</taxon>
        <taxon>Rhabditina</taxon>
        <taxon>Rhabditomorpha</taxon>
        <taxon>Strongyloidea</taxon>
        <taxon>Heterorhabditidae</taxon>
        <taxon>Heterorhabditis</taxon>
    </lineage>
</organism>
<accession>A0A1I7WDX1</accession>
<keyword evidence="1" id="KW-0812">Transmembrane</keyword>
<dbReference type="WBParaSite" id="Hba_03095">
    <property type="protein sequence ID" value="Hba_03095"/>
    <property type="gene ID" value="Hba_03095"/>
</dbReference>
<keyword evidence="1" id="KW-0472">Membrane</keyword>